<dbReference type="Proteomes" id="UP000754750">
    <property type="component" value="Unassembled WGS sequence"/>
</dbReference>
<keyword evidence="6 9" id="KW-0521">NADP</keyword>
<dbReference type="SUPFAM" id="SSF51735">
    <property type="entry name" value="NAD(P)-binding Rossmann-fold domains"/>
    <property type="match status" value="1"/>
</dbReference>
<feature type="domain" description="Pyrroline-5-carboxylate reductase dimerisation" evidence="13">
    <location>
        <begin position="160"/>
        <end position="264"/>
    </location>
</feature>
<evidence type="ECO:0000256" key="8">
    <source>
        <dbReference type="ARBA" id="ARBA00058118"/>
    </source>
</evidence>
<dbReference type="PIRSF" id="PIRSF000193">
    <property type="entry name" value="Pyrrol-5-carb_rd"/>
    <property type="match status" value="1"/>
</dbReference>
<comment type="catalytic activity">
    <reaction evidence="9">
        <text>L-proline + NADP(+) = (S)-1-pyrroline-5-carboxylate + NADPH + 2 H(+)</text>
        <dbReference type="Rhea" id="RHEA:14109"/>
        <dbReference type="ChEBI" id="CHEBI:15378"/>
        <dbReference type="ChEBI" id="CHEBI:17388"/>
        <dbReference type="ChEBI" id="CHEBI:57783"/>
        <dbReference type="ChEBI" id="CHEBI:58349"/>
        <dbReference type="ChEBI" id="CHEBI:60039"/>
        <dbReference type="EC" id="1.5.1.2"/>
    </reaction>
</comment>
<evidence type="ECO:0000256" key="5">
    <source>
        <dbReference type="ARBA" id="ARBA00022650"/>
    </source>
</evidence>
<dbReference type="PANTHER" id="PTHR11645:SF0">
    <property type="entry name" value="PYRROLINE-5-CARBOXYLATE REDUCTASE 3"/>
    <property type="match status" value="1"/>
</dbReference>
<dbReference type="HAMAP" id="MF_01925">
    <property type="entry name" value="P5C_reductase"/>
    <property type="match status" value="1"/>
</dbReference>
<evidence type="ECO:0000256" key="9">
    <source>
        <dbReference type="HAMAP-Rule" id="MF_01925"/>
    </source>
</evidence>
<dbReference type="InterPro" id="IPR036291">
    <property type="entry name" value="NAD(P)-bd_dom_sf"/>
</dbReference>
<dbReference type="InterPro" id="IPR028939">
    <property type="entry name" value="P5C_Rdtase_cat_N"/>
</dbReference>
<organism evidence="14 15">
    <name type="scientific">Faecalispora sporosphaeroides</name>
    <dbReference type="NCBI Taxonomy" id="1549"/>
    <lineage>
        <taxon>Bacteria</taxon>
        <taxon>Bacillati</taxon>
        <taxon>Bacillota</taxon>
        <taxon>Clostridia</taxon>
        <taxon>Eubacteriales</taxon>
        <taxon>Oscillospiraceae</taxon>
        <taxon>Faecalispora</taxon>
    </lineage>
</organism>
<evidence type="ECO:0000313" key="15">
    <source>
        <dbReference type="Proteomes" id="UP000754750"/>
    </source>
</evidence>
<evidence type="ECO:0000256" key="2">
    <source>
        <dbReference type="ARBA" id="ARBA00005525"/>
    </source>
</evidence>
<reference evidence="14" key="1">
    <citation type="submission" date="2019-04" db="EMBL/GenBank/DDBJ databases">
        <title>Evolution of Biomass-Degrading Anaerobic Consortia Revealed by Metagenomics.</title>
        <authorList>
            <person name="Peng X."/>
        </authorList>
    </citation>
    <scope>NUCLEOTIDE SEQUENCE</scope>
    <source>
        <strain evidence="14">SIG551</strain>
    </source>
</reference>
<dbReference type="EMBL" id="SVNY01000001">
    <property type="protein sequence ID" value="MBE6832140.1"/>
    <property type="molecule type" value="Genomic_DNA"/>
</dbReference>
<dbReference type="Gene3D" id="1.10.3730.10">
    <property type="entry name" value="ProC C-terminal domain-like"/>
    <property type="match status" value="1"/>
</dbReference>
<dbReference type="EC" id="1.5.1.2" evidence="9 10"/>
<proteinExistence type="inferred from homology"/>
<feature type="domain" description="Pyrroline-5-carboxylate reductase catalytic N-terminal" evidence="12">
    <location>
        <begin position="4"/>
        <end position="96"/>
    </location>
</feature>
<comment type="function">
    <text evidence="8 9">Catalyzes the reduction of 1-pyrroline-5-carboxylate (PCA) to L-proline.</text>
</comment>
<keyword evidence="5 9" id="KW-0641">Proline biosynthesis</keyword>
<dbReference type="RefSeq" id="WP_326839704.1">
    <property type="nucleotide sequence ID" value="NZ_SVNY01000001.1"/>
</dbReference>
<protein>
    <recommendedName>
        <fullName evidence="9 10">Pyrroline-5-carboxylate reductase</fullName>
        <shortName evidence="9">P5C reductase</shortName>
        <shortName evidence="9">P5CR</shortName>
        <ecNumber evidence="9 10">1.5.1.2</ecNumber>
    </recommendedName>
    <alternativeName>
        <fullName evidence="9">PCA reductase</fullName>
    </alternativeName>
</protein>
<dbReference type="GO" id="GO:0005737">
    <property type="term" value="C:cytoplasm"/>
    <property type="evidence" value="ECO:0007669"/>
    <property type="project" value="UniProtKB-SubCell"/>
</dbReference>
<evidence type="ECO:0000256" key="1">
    <source>
        <dbReference type="ARBA" id="ARBA00004496"/>
    </source>
</evidence>
<dbReference type="Gene3D" id="3.40.50.720">
    <property type="entry name" value="NAD(P)-binding Rossmann-like Domain"/>
    <property type="match status" value="1"/>
</dbReference>
<keyword evidence="3 9" id="KW-0963">Cytoplasm</keyword>
<sequence length="264" mass="28075">MLELGVIGYGNMGGAMVKGIIGTGLIKPDQIQVSDVNRACVESGEKELGFHAADNKSVAANSRVLVLAIKPQFYNQVIKEVAGEIGSETIVVSIAPGKTIEELERSFQRPLKIVRTMPNAPAMVGAGMTALCGNSLVTQEELQRIRCLMEGFGRAEIVPEYMMDAVVGVSGSAPAYVCLFIEALADAAVKEGMPYPLAYAFVEQAVFGTAKMLLDTRLHPAQLKDTVCSPSGTTIEAVHVLKESGFRSGLISAAEACIQKARQL</sequence>
<comment type="subcellular location">
    <subcellularLocation>
        <location evidence="1 9">Cytoplasm</location>
    </subcellularLocation>
</comment>
<dbReference type="NCBIfam" id="TIGR00112">
    <property type="entry name" value="proC"/>
    <property type="match status" value="1"/>
</dbReference>
<evidence type="ECO:0000256" key="7">
    <source>
        <dbReference type="ARBA" id="ARBA00023002"/>
    </source>
</evidence>
<dbReference type="GO" id="GO:0055129">
    <property type="term" value="P:L-proline biosynthetic process"/>
    <property type="evidence" value="ECO:0007669"/>
    <property type="project" value="UniProtKB-UniRule"/>
</dbReference>
<dbReference type="SUPFAM" id="SSF48179">
    <property type="entry name" value="6-phosphogluconate dehydrogenase C-terminal domain-like"/>
    <property type="match status" value="1"/>
</dbReference>
<feature type="binding site" evidence="11">
    <location>
        <position position="55"/>
    </location>
    <ligand>
        <name>NADPH</name>
        <dbReference type="ChEBI" id="CHEBI:57783"/>
    </ligand>
</feature>
<dbReference type="InterPro" id="IPR000304">
    <property type="entry name" value="Pyrroline-COOH_reductase"/>
</dbReference>
<evidence type="ECO:0000256" key="4">
    <source>
        <dbReference type="ARBA" id="ARBA00022605"/>
    </source>
</evidence>
<evidence type="ECO:0000256" key="6">
    <source>
        <dbReference type="ARBA" id="ARBA00022857"/>
    </source>
</evidence>
<comment type="pathway">
    <text evidence="9">Amino-acid biosynthesis; L-proline biosynthesis; L-proline from L-glutamate 5-semialdehyde: step 1/1.</text>
</comment>
<evidence type="ECO:0000256" key="11">
    <source>
        <dbReference type="PIRSR" id="PIRSR000193-1"/>
    </source>
</evidence>
<keyword evidence="7 9" id="KW-0560">Oxidoreductase</keyword>
<dbReference type="InterPro" id="IPR029036">
    <property type="entry name" value="P5CR_dimer"/>
</dbReference>
<accession>A0A928Q3P9</accession>
<dbReference type="Pfam" id="PF14748">
    <property type="entry name" value="P5CR_dimer"/>
    <property type="match status" value="1"/>
</dbReference>
<dbReference type="PANTHER" id="PTHR11645">
    <property type="entry name" value="PYRROLINE-5-CARBOXYLATE REDUCTASE"/>
    <property type="match status" value="1"/>
</dbReference>
<comment type="similarity">
    <text evidence="2 9">Belongs to the pyrroline-5-carboxylate reductase family.</text>
</comment>
<evidence type="ECO:0000313" key="14">
    <source>
        <dbReference type="EMBL" id="MBE6832140.1"/>
    </source>
</evidence>
<comment type="caution">
    <text evidence="14">The sequence shown here is derived from an EMBL/GenBank/DDBJ whole genome shotgun (WGS) entry which is preliminary data.</text>
</comment>
<dbReference type="Pfam" id="PF03807">
    <property type="entry name" value="F420_oxidored"/>
    <property type="match status" value="1"/>
</dbReference>
<dbReference type="GO" id="GO:0004735">
    <property type="term" value="F:pyrroline-5-carboxylate reductase activity"/>
    <property type="evidence" value="ECO:0007669"/>
    <property type="project" value="UniProtKB-UniRule"/>
</dbReference>
<evidence type="ECO:0000259" key="13">
    <source>
        <dbReference type="Pfam" id="PF14748"/>
    </source>
</evidence>
<dbReference type="FunFam" id="3.40.50.720:FF:000190">
    <property type="entry name" value="Pyrroline-5-carboxylate reductase"/>
    <property type="match status" value="1"/>
</dbReference>
<dbReference type="InterPro" id="IPR008927">
    <property type="entry name" value="6-PGluconate_DH-like_C_sf"/>
</dbReference>
<feature type="binding site" evidence="11">
    <location>
        <begin position="68"/>
        <end position="71"/>
    </location>
    <ligand>
        <name>NADP(+)</name>
        <dbReference type="ChEBI" id="CHEBI:58349"/>
    </ligand>
</feature>
<keyword evidence="4 9" id="KW-0028">Amino-acid biosynthesis</keyword>
<name>A0A928Q3P9_9FIRM</name>
<comment type="catalytic activity">
    <reaction evidence="9">
        <text>L-proline + NAD(+) = (S)-1-pyrroline-5-carboxylate + NADH + 2 H(+)</text>
        <dbReference type="Rhea" id="RHEA:14105"/>
        <dbReference type="ChEBI" id="CHEBI:15378"/>
        <dbReference type="ChEBI" id="CHEBI:17388"/>
        <dbReference type="ChEBI" id="CHEBI:57540"/>
        <dbReference type="ChEBI" id="CHEBI:57945"/>
        <dbReference type="ChEBI" id="CHEBI:60039"/>
        <dbReference type="EC" id="1.5.1.2"/>
    </reaction>
</comment>
<feature type="binding site" evidence="11">
    <location>
        <begin position="7"/>
        <end position="12"/>
    </location>
    <ligand>
        <name>NADP(+)</name>
        <dbReference type="ChEBI" id="CHEBI:58349"/>
    </ligand>
</feature>
<dbReference type="AlphaFoldDB" id="A0A928Q3P9"/>
<evidence type="ECO:0000259" key="12">
    <source>
        <dbReference type="Pfam" id="PF03807"/>
    </source>
</evidence>
<evidence type="ECO:0000256" key="3">
    <source>
        <dbReference type="ARBA" id="ARBA00022490"/>
    </source>
</evidence>
<gene>
    <name evidence="9 14" type="primary">proC</name>
    <name evidence="14" type="ORF">E7512_00905</name>
</gene>
<dbReference type="FunFam" id="1.10.3730.10:FF:000001">
    <property type="entry name" value="Pyrroline-5-carboxylate reductase"/>
    <property type="match status" value="1"/>
</dbReference>
<evidence type="ECO:0000256" key="10">
    <source>
        <dbReference type="NCBIfam" id="TIGR00112"/>
    </source>
</evidence>